<gene>
    <name evidence="2" type="ORF">D917_01644</name>
</gene>
<dbReference type="GO" id="GO:0016192">
    <property type="term" value="P:vesicle-mediated transport"/>
    <property type="evidence" value="ECO:0007669"/>
    <property type="project" value="InterPro"/>
</dbReference>
<dbReference type="EMBL" id="LVZM01007329">
    <property type="protein sequence ID" value="OUC46254.1"/>
    <property type="molecule type" value="Genomic_DNA"/>
</dbReference>
<dbReference type="InterPro" id="IPR043989">
    <property type="entry name" value="CCZ1/INTU/HSP4_longin_3"/>
</dbReference>
<feature type="domain" description="CCZ1/INTU/HPS4 third Longin" evidence="1">
    <location>
        <begin position="20"/>
        <end position="67"/>
    </location>
</feature>
<dbReference type="AlphaFoldDB" id="A0A1Y3EM92"/>
<dbReference type="Pfam" id="PF19033">
    <property type="entry name" value="Intu_longin_3"/>
    <property type="match status" value="1"/>
</dbReference>
<sequence>PGAEVWTALCDLGAQLAATGSYFVDLVAKTDSDWWVAAKKSGHRRLYLTLYAKNASLTDVGEELRRLCASHFDGDFLNE</sequence>
<evidence type="ECO:0000313" key="2">
    <source>
        <dbReference type="EMBL" id="OUC46254.1"/>
    </source>
</evidence>
<evidence type="ECO:0000259" key="1">
    <source>
        <dbReference type="Pfam" id="PF19033"/>
    </source>
</evidence>
<evidence type="ECO:0000313" key="3">
    <source>
        <dbReference type="Proteomes" id="UP000243006"/>
    </source>
</evidence>
<accession>A0A1Y3EM92</accession>
<reference evidence="2 3" key="1">
    <citation type="submission" date="2015-04" db="EMBL/GenBank/DDBJ databases">
        <title>Draft genome of the roundworm Trichinella nativa.</title>
        <authorList>
            <person name="Mitreva M."/>
        </authorList>
    </citation>
    <scope>NUCLEOTIDE SEQUENCE [LARGE SCALE GENOMIC DNA]</scope>
    <source>
        <strain evidence="2 3">ISS45</strain>
    </source>
</reference>
<proteinExistence type="predicted"/>
<organism evidence="2 3">
    <name type="scientific">Trichinella nativa</name>
    <dbReference type="NCBI Taxonomy" id="6335"/>
    <lineage>
        <taxon>Eukaryota</taxon>
        <taxon>Metazoa</taxon>
        <taxon>Ecdysozoa</taxon>
        <taxon>Nematoda</taxon>
        <taxon>Enoplea</taxon>
        <taxon>Dorylaimia</taxon>
        <taxon>Trichinellida</taxon>
        <taxon>Trichinellidae</taxon>
        <taxon>Trichinella</taxon>
    </lineage>
</organism>
<protein>
    <recommendedName>
        <fullName evidence="1">CCZ1/INTU/HPS4 third Longin domain-containing protein</fullName>
    </recommendedName>
</protein>
<comment type="caution">
    <text evidence="2">The sequence shown here is derived from an EMBL/GenBank/DDBJ whole genome shotgun (WGS) entry which is preliminary data.</text>
</comment>
<feature type="non-terminal residue" evidence="2">
    <location>
        <position position="1"/>
    </location>
</feature>
<name>A0A1Y3EM92_9BILA</name>
<dbReference type="Proteomes" id="UP000243006">
    <property type="component" value="Unassembled WGS sequence"/>
</dbReference>